<comment type="similarity">
    <text evidence="2">Belongs to the sulfatase family.</text>
</comment>
<dbReference type="EC" id="3.1.6.1" evidence="9"/>
<dbReference type="InterPro" id="IPR000917">
    <property type="entry name" value="Sulfatase_N"/>
</dbReference>
<dbReference type="Proteomes" id="UP000320176">
    <property type="component" value="Unassembled WGS sequence"/>
</dbReference>
<dbReference type="GO" id="GO:0004065">
    <property type="term" value="F:arylsulfatase activity"/>
    <property type="evidence" value="ECO:0007669"/>
    <property type="project" value="UniProtKB-EC"/>
</dbReference>
<accession>A0A5C6B7K7</accession>
<dbReference type="PANTHER" id="PTHR42693:SF42">
    <property type="entry name" value="ARYLSULFATASE G"/>
    <property type="match status" value="1"/>
</dbReference>
<dbReference type="SUPFAM" id="SSF53649">
    <property type="entry name" value="Alkaline phosphatase-like"/>
    <property type="match status" value="1"/>
</dbReference>
<keyword evidence="10" id="KW-1185">Reference proteome</keyword>
<dbReference type="Gene3D" id="3.30.1120.10">
    <property type="match status" value="1"/>
</dbReference>
<dbReference type="AlphaFoldDB" id="A0A5C6B7K7"/>
<keyword evidence="3" id="KW-0479">Metal-binding</keyword>
<dbReference type="EMBL" id="SJPN01000001">
    <property type="protein sequence ID" value="TWU07930.1"/>
    <property type="molecule type" value="Genomic_DNA"/>
</dbReference>
<gene>
    <name evidence="9" type="primary">atsA_9</name>
    <name evidence="9" type="ORF">Pla52n_05070</name>
</gene>
<evidence type="ECO:0000256" key="1">
    <source>
        <dbReference type="ARBA" id="ARBA00001913"/>
    </source>
</evidence>
<feature type="domain" description="Sulfatase N-terminal" evidence="8">
    <location>
        <begin position="42"/>
        <end position="364"/>
    </location>
</feature>
<comment type="cofactor">
    <cofactor evidence="1">
        <name>Ca(2+)</name>
        <dbReference type="ChEBI" id="CHEBI:29108"/>
    </cofactor>
</comment>
<evidence type="ECO:0000313" key="9">
    <source>
        <dbReference type="EMBL" id="TWU07930.1"/>
    </source>
</evidence>
<reference evidence="9 10" key="1">
    <citation type="submission" date="2019-02" db="EMBL/GenBank/DDBJ databases">
        <title>Deep-cultivation of Planctomycetes and their phenomic and genomic characterization uncovers novel biology.</title>
        <authorList>
            <person name="Wiegand S."/>
            <person name="Jogler M."/>
            <person name="Boedeker C."/>
            <person name="Pinto D."/>
            <person name="Vollmers J."/>
            <person name="Rivas-Marin E."/>
            <person name="Kohn T."/>
            <person name="Peeters S.H."/>
            <person name="Heuer A."/>
            <person name="Rast P."/>
            <person name="Oberbeckmann S."/>
            <person name="Bunk B."/>
            <person name="Jeske O."/>
            <person name="Meyerdierks A."/>
            <person name="Storesund J.E."/>
            <person name="Kallscheuer N."/>
            <person name="Luecker S."/>
            <person name="Lage O.M."/>
            <person name="Pohl T."/>
            <person name="Merkel B.J."/>
            <person name="Hornburger P."/>
            <person name="Mueller R.-W."/>
            <person name="Bruemmer F."/>
            <person name="Labrenz M."/>
            <person name="Spormann A.M."/>
            <person name="Op Den Camp H."/>
            <person name="Overmann J."/>
            <person name="Amann R."/>
            <person name="Jetten M.S.M."/>
            <person name="Mascher T."/>
            <person name="Medema M.H."/>
            <person name="Devos D.P."/>
            <person name="Kaster A.-K."/>
            <person name="Ovreas L."/>
            <person name="Rohde M."/>
            <person name="Galperin M.Y."/>
            <person name="Jogler C."/>
        </authorList>
    </citation>
    <scope>NUCLEOTIDE SEQUENCE [LARGE SCALE GENOMIC DNA]</scope>
    <source>
        <strain evidence="9 10">Pla52n</strain>
    </source>
</reference>
<protein>
    <submittedName>
        <fullName evidence="9">Arylsulfatase</fullName>
        <ecNumber evidence="9">3.1.6.1</ecNumber>
    </submittedName>
</protein>
<evidence type="ECO:0000259" key="8">
    <source>
        <dbReference type="Pfam" id="PF00884"/>
    </source>
</evidence>
<dbReference type="RefSeq" id="WP_231741648.1">
    <property type="nucleotide sequence ID" value="NZ_CP151726.1"/>
</dbReference>
<name>A0A5C6B7K7_9BACT</name>
<dbReference type="CDD" id="cd16144">
    <property type="entry name" value="ARS_like"/>
    <property type="match status" value="1"/>
</dbReference>
<dbReference type="PANTHER" id="PTHR42693">
    <property type="entry name" value="ARYLSULFATASE FAMILY MEMBER"/>
    <property type="match status" value="1"/>
</dbReference>
<evidence type="ECO:0000256" key="6">
    <source>
        <dbReference type="ARBA" id="ARBA00022837"/>
    </source>
</evidence>
<dbReference type="InterPro" id="IPR024607">
    <property type="entry name" value="Sulfatase_CS"/>
</dbReference>
<evidence type="ECO:0000256" key="7">
    <source>
        <dbReference type="SAM" id="SignalP"/>
    </source>
</evidence>
<evidence type="ECO:0000256" key="5">
    <source>
        <dbReference type="ARBA" id="ARBA00022801"/>
    </source>
</evidence>
<dbReference type="Gene3D" id="3.40.720.10">
    <property type="entry name" value="Alkaline Phosphatase, subunit A"/>
    <property type="match status" value="1"/>
</dbReference>
<dbReference type="InterPro" id="IPR017850">
    <property type="entry name" value="Alkaline_phosphatase_core_sf"/>
</dbReference>
<dbReference type="PROSITE" id="PS00149">
    <property type="entry name" value="SULFATASE_2"/>
    <property type="match status" value="1"/>
</dbReference>
<feature type="signal peptide" evidence="7">
    <location>
        <begin position="1"/>
        <end position="27"/>
    </location>
</feature>
<comment type="caution">
    <text evidence="9">The sequence shown here is derived from an EMBL/GenBank/DDBJ whole genome shotgun (WGS) entry which is preliminary data.</text>
</comment>
<evidence type="ECO:0000256" key="2">
    <source>
        <dbReference type="ARBA" id="ARBA00008779"/>
    </source>
</evidence>
<evidence type="ECO:0000256" key="4">
    <source>
        <dbReference type="ARBA" id="ARBA00022729"/>
    </source>
</evidence>
<keyword evidence="6" id="KW-0106">Calcium</keyword>
<dbReference type="InterPro" id="IPR050738">
    <property type="entry name" value="Sulfatase"/>
</dbReference>
<dbReference type="Pfam" id="PF00884">
    <property type="entry name" value="Sulfatase"/>
    <property type="match status" value="1"/>
</dbReference>
<proteinExistence type="inferred from homology"/>
<evidence type="ECO:0000313" key="10">
    <source>
        <dbReference type="Proteomes" id="UP000320176"/>
    </source>
</evidence>
<organism evidence="9 10">
    <name type="scientific">Stieleria varia</name>
    <dbReference type="NCBI Taxonomy" id="2528005"/>
    <lineage>
        <taxon>Bacteria</taxon>
        <taxon>Pseudomonadati</taxon>
        <taxon>Planctomycetota</taxon>
        <taxon>Planctomycetia</taxon>
        <taxon>Pirellulales</taxon>
        <taxon>Pirellulaceae</taxon>
        <taxon>Stieleria</taxon>
    </lineage>
</organism>
<feature type="chain" id="PRO_5022685217" evidence="7">
    <location>
        <begin position="28"/>
        <end position="507"/>
    </location>
</feature>
<evidence type="ECO:0000256" key="3">
    <source>
        <dbReference type="ARBA" id="ARBA00022723"/>
    </source>
</evidence>
<sequence precursor="true">MRSYLSSICLGCLTIGLLTLMSMSADAQDANPNAPKHHAPKPNVIVIFIDDLGWKDIGCYGNEFVETPHIDELAKQGMRFTDFYAAGAVCSPTRCALQSGQNQARIGITAHIPGHWRPFERVITPLTTMALPPDTVTVAESLKASGYATGYIGKWHLGGEADQTPGRQGYDFDAEINGPHYEGKYRARDKSLQPKPGQYRTDFEADLMVRFIEENSSRPFFAIVSPFAVHIPLGAMSEKVEKYRQKAGGEDHLPHPIYAAMIEHVDDMVGRIVHAVDANGLTNKTMILFTSDNGGLYQRYDYNPEADRTVSTQTPLKGEKGSLHEGGVRVPLIIKYPPMVPAGSTCSEPTITYDFYPTFVDLAGGSLPVNQPIDGLSLRPLLSDPTARLDREALHWHYPHYHHDRPASSIREREWKLIEYLDGTGDVELYHLADDLGETKNLVMEKVGRAADLKRKLDLWRRSVIARMPIPNPNYDPDRAGQWWNMRTGEPVDSASRTLFPGTELDL</sequence>
<dbReference type="GO" id="GO:0046872">
    <property type="term" value="F:metal ion binding"/>
    <property type="evidence" value="ECO:0007669"/>
    <property type="project" value="UniProtKB-KW"/>
</dbReference>
<keyword evidence="4 7" id="KW-0732">Signal</keyword>
<keyword evidence="5 9" id="KW-0378">Hydrolase</keyword>